<comment type="subcellular location">
    <subcellularLocation>
        <location evidence="1">Membrane</location>
        <topology evidence="1">Multi-pass membrane protein</topology>
    </subcellularLocation>
</comment>
<dbReference type="Gene3D" id="1.10.3080.10">
    <property type="entry name" value="Clc chloride channel"/>
    <property type="match status" value="1"/>
</dbReference>
<gene>
    <name evidence="10" type="ORF">ThimaDRAFT_2095</name>
</gene>
<dbReference type="InterPro" id="IPR001807">
    <property type="entry name" value="ClC"/>
</dbReference>
<feature type="compositionally biased region" description="Basic and acidic residues" evidence="8">
    <location>
        <begin position="178"/>
        <end position="194"/>
    </location>
</feature>
<dbReference type="InterPro" id="IPR014743">
    <property type="entry name" value="Cl-channel_core"/>
</dbReference>
<reference evidence="10 11" key="1">
    <citation type="submission" date="2011-06" db="EMBL/GenBank/DDBJ databases">
        <title>The draft genome of Thiocapsa marina 5811.</title>
        <authorList>
            <consortium name="US DOE Joint Genome Institute (JGI-PGF)"/>
            <person name="Lucas S."/>
            <person name="Han J."/>
            <person name="Cheng J.-F."/>
            <person name="Goodwin L."/>
            <person name="Pitluck S."/>
            <person name="Peters L."/>
            <person name="Land M.L."/>
            <person name="Hauser L."/>
            <person name="Vogl K."/>
            <person name="Liu Z."/>
            <person name="Imhoff J."/>
            <person name="Thiel V."/>
            <person name="Frigaard N.-U."/>
            <person name="Bryant D."/>
            <person name="Woyke T.J."/>
        </authorList>
    </citation>
    <scope>NUCLEOTIDE SEQUENCE [LARGE SCALE GENOMIC DNA]</scope>
    <source>
        <strain evidence="10 11">5811</strain>
    </source>
</reference>
<feature type="transmembrane region" description="Helical" evidence="9">
    <location>
        <begin position="28"/>
        <end position="53"/>
    </location>
</feature>
<dbReference type="Proteomes" id="UP000005459">
    <property type="component" value="Unassembled WGS sequence"/>
</dbReference>
<accession>F9UB59</accession>
<dbReference type="eggNOG" id="COG0038">
    <property type="taxonomic scope" value="Bacteria"/>
</dbReference>
<dbReference type="PANTHER" id="PTHR45711:SF6">
    <property type="entry name" value="CHLORIDE CHANNEL PROTEIN"/>
    <property type="match status" value="1"/>
</dbReference>
<evidence type="ECO:0000256" key="8">
    <source>
        <dbReference type="SAM" id="MobiDB-lite"/>
    </source>
</evidence>
<keyword evidence="3 9" id="KW-0812">Transmembrane</keyword>
<dbReference type="STRING" id="768671.ThimaDRAFT_2095"/>
<feature type="region of interest" description="Disordered" evidence="8">
    <location>
        <begin position="165"/>
        <end position="212"/>
    </location>
</feature>
<dbReference type="GO" id="GO:0005247">
    <property type="term" value="F:voltage-gated chloride channel activity"/>
    <property type="evidence" value="ECO:0007669"/>
    <property type="project" value="TreeGrafter"/>
</dbReference>
<evidence type="ECO:0000256" key="4">
    <source>
        <dbReference type="ARBA" id="ARBA00022989"/>
    </source>
</evidence>
<feature type="transmembrane region" description="Helical" evidence="9">
    <location>
        <begin position="73"/>
        <end position="94"/>
    </location>
</feature>
<keyword evidence="7" id="KW-0868">Chloride</keyword>
<keyword evidence="4 9" id="KW-1133">Transmembrane helix</keyword>
<dbReference type="EMBL" id="AFWV01000006">
    <property type="protein sequence ID" value="EGV18677.1"/>
    <property type="molecule type" value="Genomic_DNA"/>
</dbReference>
<dbReference type="GO" id="GO:0005886">
    <property type="term" value="C:plasma membrane"/>
    <property type="evidence" value="ECO:0007669"/>
    <property type="project" value="TreeGrafter"/>
</dbReference>
<protein>
    <submittedName>
        <fullName evidence="10">Cl-channel voltage-gated family protein</fullName>
    </submittedName>
</protein>
<dbReference type="AlphaFoldDB" id="F9UB59"/>
<evidence type="ECO:0000256" key="9">
    <source>
        <dbReference type="SAM" id="Phobius"/>
    </source>
</evidence>
<keyword evidence="6 9" id="KW-0472">Membrane</keyword>
<evidence type="ECO:0000256" key="2">
    <source>
        <dbReference type="ARBA" id="ARBA00022448"/>
    </source>
</evidence>
<dbReference type="SUPFAM" id="SSF81340">
    <property type="entry name" value="Clc chloride channel"/>
    <property type="match status" value="1"/>
</dbReference>
<evidence type="ECO:0000313" key="10">
    <source>
        <dbReference type="EMBL" id="EGV18677.1"/>
    </source>
</evidence>
<dbReference type="Pfam" id="PF00654">
    <property type="entry name" value="Voltage_CLC"/>
    <property type="match status" value="1"/>
</dbReference>
<sequence>MDLLLPNPGVIRPVVRDVRRPVTDWIKILWPLYLAAALVGALAGLAGDAFHAVLDQADQGPEVLTACLDSAPVPGWLALVVAGALVLVAALWIVRRVAPETAGSGVQEVEVILAGQRKLRWRRVLPVKFVAWTLAVGCGLVPGCEGPTSHMGAALGQMASERMAQNNGHGRALRRRARTLDRDHPRDPADRRGSDGAADYSHMPHGDLHRRGHGWPPDIYSRLLGLGDRPAPRAPGRRIPAFGMILAAMVAADRLYVSRKTVDGAALPPTTDPGQGLSRHRRRMTRARRL</sequence>
<evidence type="ECO:0000256" key="3">
    <source>
        <dbReference type="ARBA" id="ARBA00022692"/>
    </source>
</evidence>
<evidence type="ECO:0000256" key="7">
    <source>
        <dbReference type="ARBA" id="ARBA00023214"/>
    </source>
</evidence>
<feature type="compositionally biased region" description="Basic residues" evidence="8">
    <location>
        <begin position="278"/>
        <end position="290"/>
    </location>
</feature>
<keyword evidence="2" id="KW-0813">Transport</keyword>
<proteinExistence type="predicted"/>
<dbReference type="PANTHER" id="PTHR45711">
    <property type="entry name" value="CHLORIDE CHANNEL PROTEIN"/>
    <property type="match status" value="1"/>
</dbReference>
<keyword evidence="11" id="KW-1185">Reference proteome</keyword>
<evidence type="ECO:0000313" key="11">
    <source>
        <dbReference type="Proteomes" id="UP000005459"/>
    </source>
</evidence>
<feature type="region of interest" description="Disordered" evidence="8">
    <location>
        <begin position="264"/>
        <end position="290"/>
    </location>
</feature>
<name>F9UB59_9GAMM</name>
<evidence type="ECO:0000256" key="1">
    <source>
        <dbReference type="ARBA" id="ARBA00004141"/>
    </source>
</evidence>
<evidence type="ECO:0000256" key="6">
    <source>
        <dbReference type="ARBA" id="ARBA00023136"/>
    </source>
</evidence>
<evidence type="ECO:0000256" key="5">
    <source>
        <dbReference type="ARBA" id="ARBA00023065"/>
    </source>
</evidence>
<organism evidence="10 11">
    <name type="scientific">Thiocapsa marina 5811</name>
    <dbReference type="NCBI Taxonomy" id="768671"/>
    <lineage>
        <taxon>Bacteria</taxon>
        <taxon>Pseudomonadati</taxon>
        <taxon>Pseudomonadota</taxon>
        <taxon>Gammaproteobacteria</taxon>
        <taxon>Chromatiales</taxon>
        <taxon>Chromatiaceae</taxon>
        <taxon>Thiocapsa</taxon>
    </lineage>
</organism>
<keyword evidence="5" id="KW-0406">Ion transport</keyword>